<dbReference type="EMBL" id="KN847520">
    <property type="protein sequence ID" value="KIV97780.1"/>
    <property type="molecule type" value="Genomic_DNA"/>
</dbReference>
<dbReference type="HOGENOM" id="CLU_096188_0_0_1"/>
<sequence>MGSINGFPSDPVSNLRPVTRFITTHREDGKAIVHSSEHGKWQGMRNNEVGLSLLYTTSEFPAQLNNDIDIKTHEQVEQQGSGLVNRGGSVCRMCDFAPGNNPMMHRTKSLDYGVVLVGEMEMILDSGEVVTLKQGDVAVQRGTMHAWRNPSATQWARMMFVLLDSHPIQLGGEALGEKLAPEQHEMTASNNL</sequence>
<gene>
    <name evidence="2" type="ORF">PV10_01488</name>
</gene>
<evidence type="ECO:0000313" key="3">
    <source>
        <dbReference type="Proteomes" id="UP000054302"/>
    </source>
</evidence>
<dbReference type="SUPFAM" id="SSF51182">
    <property type="entry name" value="RmlC-like cupins"/>
    <property type="match status" value="1"/>
</dbReference>
<evidence type="ECO:0000313" key="2">
    <source>
        <dbReference type="EMBL" id="KIV97780.1"/>
    </source>
</evidence>
<dbReference type="STRING" id="212818.A0A0D1X7E6"/>
<name>A0A0D1X7E6_EXOME</name>
<dbReference type="OMA" id="DIKTHEQ"/>
<dbReference type="PANTHER" id="PTHR36156:SF2">
    <property type="entry name" value="CUPIN TYPE-2 DOMAIN-CONTAINING PROTEIN"/>
    <property type="match status" value="1"/>
</dbReference>
<organism evidence="2 3">
    <name type="scientific">Exophiala mesophila</name>
    <name type="common">Black yeast-like fungus</name>
    <dbReference type="NCBI Taxonomy" id="212818"/>
    <lineage>
        <taxon>Eukaryota</taxon>
        <taxon>Fungi</taxon>
        <taxon>Dikarya</taxon>
        <taxon>Ascomycota</taxon>
        <taxon>Pezizomycotina</taxon>
        <taxon>Eurotiomycetes</taxon>
        <taxon>Chaetothyriomycetidae</taxon>
        <taxon>Chaetothyriales</taxon>
        <taxon>Herpotrichiellaceae</taxon>
        <taxon>Exophiala</taxon>
    </lineage>
</organism>
<dbReference type="InterPro" id="IPR011051">
    <property type="entry name" value="RmlC_Cupin_sf"/>
</dbReference>
<protein>
    <recommendedName>
        <fullName evidence="1">Cupin type-2 domain-containing protein</fullName>
    </recommendedName>
</protein>
<dbReference type="RefSeq" id="XP_016229354.1">
    <property type="nucleotide sequence ID" value="XM_016365705.1"/>
</dbReference>
<dbReference type="CDD" id="cd02231">
    <property type="entry name" value="cupin_BLL6423-like"/>
    <property type="match status" value="1"/>
</dbReference>
<reference evidence="2 3" key="1">
    <citation type="submission" date="2015-01" db="EMBL/GenBank/DDBJ databases">
        <title>The Genome Sequence of Exophiala mesophila CBS40295.</title>
        <authorList>
            <consortium name="The Broad Institute Genomics Platform"/>
            <person name="Cuomo C."/>
            <person name="de Hoog S."/>
            <person name="Gorbushina A."/>
            <person name="Stielow B."/>
            <person name="Teixiera M."/>
            <person name="Abouelleil A."/>
            <person name="Chapman S.B."/>
            <person name="Priest M."/>
            <person name="Young S.K."/>
            <person name="Wortman J."/>
            <person name="Nusbaum C."/>
            <person name="Birren B."/>
        </authorList>
    </citation>
    <scope>NUCLEOTIDE SEQUENCE [LARGE SCALE GENOMIC DNA]</scope>
    <source>
        <strain evidence="2 3">CBS 40295</strain>
    </source>
</reference>
<dbReference type="Gene3D" id="2.60.120.10">
    <property type="entry name" value="Jelly Rolls"/>
    <property type="match status" value="1"/>
</dbReference>
<dbReference type="PANTHER" id="PTHR36156">
    <property type="entry name" value="SLR2101 PROTEIN"/>
    <property type="match status" value="1"/>
</dbReference>
<dbReference type="InterPro" id="IPR047142">
    <property type="entry name" value="OryJ/VirC-like"/>
</dbReference>
<keyword evidence="3" id="KW-1185">Reference proteome</keyword>
<dbReference type="InterPro" id="IPR014710">
    <property type="entry name" value="RmlC-like_jellyroll"/>
</dbReference>
<evidence type="ECO:0000259" key="1">
    <source>
        <dbReference type="Pfam" id="PF07883"/>
    </source>
</evidence>
<dbReference type="InterPro" id="IPR013096">
    <property type="entry name" value="Cupin_2"/>
</dbReference>
<dbReference type="OrthoDB" id="5840532at2759"/>
<dbReference type="GeneID" id="27319333"/>
<dbReference type="AlphaFoldDB" id="A0A0D1X7E6"/>
<proteinExistence type="predicted"/>
<dbReference type="Pfam" id="PF07883">
    <property type="entry name" value="Cupin_2"/>
    <property type="match status" value="1"/>
</dbReference>
<accession>A0A0D1X7E6</accession>
<feature type="domain" description="Cupin type-2" evidence="1">
    <location>
        <begin position="94"/>
        <end position="160"/>
    </location>
</feature>
<dbReference type="Proteomes" id="UP000054302">
    <property type="component" value="Unassembled WGS sequence"/>
</dbReference>
<dbReference type="VEuPathDB" id="FungiDB:PV10_01488"/>